<reference evidence="3" key="1">
    <citation type="journal article" date="2012" name="MBio">
        <title>Comparative genome analysis of Trichophyton rubrum and related dermatophytes reveals candidate genes involved in infection.</title>
        <authorList>
            <person name="Martinez D.A."/>
            <person name="Oliver B.G."/>
            <person name="Graeser Y."/>
            <person name="Goldberg J.M."/>
            <person name="Li W."/>
            <person name="Martinez-Rossi N.M."/>
            <person name="Monod M."/>
            <person name="Shelest E."/>
            <person name="Barton R.C."/>
            <person name="Birch E."/>
            <person name="Brakhage A.A."/>
            <person name="Chen Z."/>
            <person name="Gurr S.J."/>
            <person name="Heiman D."/>
            <person name="Heitman J."/>
            <person name="Kosti I."/>
            <person name="Rossi A."/>
            <person name="Saif S."/>
            <person name="Samalova M."/>
            <person name="Saunders C.W."/>
            <person name="Shea T."/>
            <person name="Summerbell R.C."/>
            <person name="Xu J."/>
            <person name="Young S."/>
            <person name="Zeng Q."/>
            <person name="Birren B.W."/>
            <person name="Cuomo C.A."/>
            <person name="White T.C."/>
        </authorList>
    </citation>
    <scope>NUCLEOTIDE SEQUENCE [LARGE SCALE GENOMIC DNA]</scope>
    <source>
        <strain evidence="3">ATCC MYA-4604 / CBS 118893</strain>
    </source>
</reference>
<dbReference type="Proteomes" id="UP000002669">
    <property type="component" value="Unassembled WGS sequence"/>
</dbReference>
<dbReference type="STRING" id="535722.E4UU48"/>
<dbReference type="eggNOG" id="ENOG502QS1J">
    <property type="taxonomic scope" value="Eukaryota"/>
</dbReference>
<evidence type="ECO:0000313" key="2">
    <source>
        <dbReference type="EMBL" id="EFR00815.1"/>
    </source>
</evidence>
<dbReference type="AlphaFoldDB" id="E4UU48"/>
<dbReference type="PANTHER" id="PTHR11941:SF75">
    <property type="entry name" value="ENOYL-COA HYDRATASE_ISOMERASE FAMILY PROTEIN"/>
    <property type="match status" value="1"/>
</dbReference>
<evidence type="ECO:0000313" key="3">
    <source>
        <dbReference type="Proteomes" id="UP000002669"/>
    </source>
</evidence>
<organism evidence="3">
    <name type="scientific">Arthroderma gypseum (strain ATCC MYA-4604 / CBS 118893)</name>
    <name type="common">Microsporum gypseum</name>
    <dbReference type="NCBI Taxonomy" id="535722"/>
    <lineage>
        <taxon>Eukaryota</taxon>
        <taxon>Fungi</taxon>
        <taxon>Dikarya</taxon>
        <taxon>Ascomycota</taxon>
        <taxon>Pezizomycotina</taxon>
        <taxon>Eurotiomycetes</taxon>
        <taxon>Eurotiomycetidae</taxon>
        <taxon>Onygenales</taxon>
        <taxon>Arthrodermataceae</taxon>
        <taxon>Nannizzia</taxon>
    </lineage>
</organism>
<dbReference type="InterPro" id="IPR001753">
    <property type="entry name" value="Enoyl-CoA_hydra/iso"/>
</dbReference>
<feature type="region of interest" description="Disordered" evidence="1">
    <location>
        <begin position="242"/>
        <end position="262"/>
    </location>
</feature>
<dbReference type="Gene3D" id="3.90.226.10">
    <property type="entry name" value="2-enoyl-CoA Hydratase, Chain A, domain 1"/>
    <property type="match status" value="1"/>
</dbReference>
<name>E4UU48_ARTGP</name>
<dbReference type="PANTHER" id="PTHR11941">
    <property type="entry name" value="ENOYL-COA HYDRATASE-RELATED"/>
    <property type="match status" value="1"/>
</dbReference>
<keyword evidence="3" id="KW-1185">Reference proteome</keyword>
<dbReference type="GeneID" id="10028928"/>
<dbReference type="OMA" id="SIVCTNP"/>
<dbReference type="GO" id="GO:0005777">
    <property type="term" value="C:peroxisome"/>
    <property type="evidence" value="ECO:0007669"/>
    <property type="project" value="TreeGrafter"/>
</dbReference>
<dbReference type="InParanoid" id="E4UU48"/>
<dbReference type="GO" id="GO:0004165">
    <property type="term" value="F:delta(3)-delta(2)-enoyl-CoA isomerase activity"/>
    <property type="evidence" value="ECO:0007669"/>
    <property type="project" value="TreeGrafter"/>
</dbReference>
<dbReference type="OrthoDB" id="1696280at2759"/>
<dbReference type="CDD" id="cd06558">
    <property type="entry name" value="crotonase-like"/>
    <property type="match status" value="1"/>
</dbReference>
<dbReference type="SUPFAM" id="SSF52096">
    <property type="entry name" value="ClpP/crotonase"/>
    <property type="match status" value="1"/>
</dbReference>
<sequence length="275" mass="30531">MASPSSAGKTLFTLPIKATSGSVTVTEPAEKAYLLTFSSPPDNRLVTDFCQAFLLALDILEARYPHGVVITTSAITKFYSNGLDLDHAFSVPGYHVNSLYKLFARLVSYPMPTVAWLNGHAFAGGLMMAMHHDYRVFNPSRGYLCLNELDFGAPLKPAMLGIFEAKVSPVTYRTLILEAKRFTAKEALASELVDKLGAWEEVLQLVEERKLTMRAKTGAYGVLKEEMYRSVIANLEGHEEQVKKDAANADKPAKIKQQREQRVAAWEKESQKAKL</sequence>
<evidence type="ECO:0000256" key="1">
    <source>
        <dbReference type="SAM" id="MobiDB-lite"/>
    </source>
</evidence>
<gene>
    <name evidence="2" type="ORF">MGYG_03819</name>
</gene>
<keyword evidence="2" id="KW-0413">Isomerase</keyword>
<dbReference type="VEuPathDB" id="FungiDB:MGYG_03819"/>
<dbReference type="Pfam" id="PF00378">
    <property type="entry name" value="ECH_1"/>
    <property type="match status" value="1"/>
</dbReference>
<dbReference type="GO" id="GO:0006635">
    <property type="term" value="P:fatty acid beta-oxidation"/>
    <property type="evidence" value="ECO:0007669"/>
    <property type="project" value="TreeGrafter"/>
</dbReference>
<dbReference type="InterPro" id="IPR029045">
    <property type="entry name" value="ClpP/crotonase-like_dom_sf"/>
</dbReference>
<proteinExistence type="predicted"/>
<protein>
    <submittedName>
        <fullName evidence="2">Enoyl-CoA hydratase/isomerase</fullName>
    </submittedName>
</protein>
<dbReference type="RefSeq" id="XP_003173645.1">
    <property type="nucleotide sequence ID" value="XM_003173597.1"/>
</dbReference>
<dbReference type="HOGENOM" id="CLU_009834_3_1_1"/>
<accession>E4UU48</accession>
<dbReference type="EMBL" id="DS989824">
    <property type="protein sequence ID" value="EFR00815.1"/>
    <property type="molecule type" value="Genomic_DNA"/>
</dbReference>